<reference evidence="2 3" key="1">
    <citation type="submission" date="2019-03" db="EMBL/GenBank/DDBJ databases">
        <title>Single cell metagenomics reveals metabolic interactions within the superorganism composed of flagellate Streblomastix strix and complex community of Bacteroidetes bacteria on its surface.</title>
        <authorList>
            <person name="Treitli S.C."/>
            <person name="Kolisko M."/>
            <person name="Husnik F."/>
            <person name="Keeling P."/>
            <person name="Hampl V."/>
        </authorList>
    </citation>
    <scope>NUCLEOTIDE SEQUENCE [LARGE SCALE GENOMIC DNA]</scope>
    <source>
        <strain evidence="2">ST1C</strain>
    </source>
</reference>
<accession>A0A5J4WHS7</accession>
<evidence type="ECO:0000256" key="1">
    <source>
        <dbReference type="SAM" id="MobiDB-lite"/>
    </source>
</evidence>
<name>A0A5J4WHS7_9EUKA</name>
<evidence type="ECO:0000313" key="3">
    <source>
        <dbReference type="Proteomes" id="UP000324800"/>
    </source>
</evidence>
<comment type="caution">
    <text evidence="2">The sequence shown here is derived from an EMBL/GenBank/DDBJ whole genome shotgun (WGS) entry which is preliminary data.</text>
</comment>
<evidence type="ECO:0000313" key="2">
    <source>
        <dbReference type="EMBL" id="KAA6394614.1"/>
    </source>
</evidence>
<feature type="compositionally biased region" description="Basic and acidic residues" evidence="1">
    <location>
        <begin position="262"/>
        <end position="276"/>
    </location>
</feature>
<protein>
    <submittedName>
        <fullName evidence="2">Uncharacterized protein</fullName>
    </submittedName>
</protein>
<dbReference type="EMBL" id="SNRW01001900">
    <property type="protein sequence ID" value="KAA6394614.1"/>
    <property type="molecule type" value="Genomic_DNA"/>
</dbReference>
<dbReference type="AlphaFoldDB" id="A0A5J4WHS7"/>
<sequence>MVKNPVKPGRIEPGLFRNFVTPKFTTKTYTTTITEQFNAEDEIGKFLQTEHQPILQDIEHQLTPRPVVSEKTVTAISRKPREGYYNVYRFYPLRVYHNQTKYQTRTEARLIRYIERNGPQSKKGRENALCEIVKRKWSERELFQFVSEHNKLVFEQHYLLTLTWSSSDRILRYRGSRCEWNHEFAVWSATARNCPNQGQKIRITNPYNYFRVINRTLFELEKSKICRYSSFNGKINAFWRDVNFDLKVACIRMDYDSEDESEQMRPSKTTKEEHGRKFGVQGHRQTSPPDKRSRFDSSKDRINSGDPSRERFRSRDYQGHRDGGREWEREQNYEQGSRVRSFNRDRGRSKPYQNKDQTY</sequence>
<organism evidence="2 3">
    <name type="scientific">Streblomastix strix</name>
    <dbReference type="NCBI Taxonomy" id="222440"/>
    <lineage>
        <taxon>Eukaryota</taxon>
        <taxon>Metamonada</taxon>
        <taxon>Preaxostyla</taxon>
        <taxon>Oxymonadida</taxon>
        <taxon>Streblomastigidae</taxon>
        <taxon>Streblomastix</taxon>
    </lineage>
</organism>
<proteinExistence type="predicted"/>
<dbReference type="Proteomes" id="UP000324800">
    <property type="component" value="Unassembled WGS sequence"/>
</dbReference>
<gene>
    <name evidence="2" type="ORF">EZS28_009861</name>
</gene>
<feature type="compositionally biased region" description="Basic and acidic residues" evidence="1">
    <location>
        <begin position="289"/>
        <end position="332"/>
    </location>
</feature>
<feature type="region of interest" description="Disordered" evidence="1">
    <location>
        <begin position="257"/>
        <end position="359"/>
    </location>
</feature>